<dbReference type="Proteomes" id="UP000008068">
    <property type="component" value="Unassembled WGS sequence"/>
</dbReference>
<feature type="transmembrane region" description="Helical" evidence="1">
    <location>
        <begin position="377"/>
        <end position="400"/>
    </location>
</feature>
<evidence type="ECO:0000256" key="1">
    <source>
        <dbReference type="SAM" id="Phobius"/>
    </source>
</evidence>
<dbReference type="PANTHER" id="PTHR10664">
    <property type="entry name" value="SERPENTINE RECEPTOR-C.ELEGANS"/>
    <property type="match status" value="1"/>
</dbReference>
<feature type="transmembrane region" description="Helical" evidence="1">
    <location>
        <begin position="432"/>
        <end position="449"/>
    </location>
</feature>
<feature type="transmembrane region" description="Helical" evidence="1">
    <location>
        <begin position="295"/>
        <end position="320"/>
    </location>
</feature>
<accession>G0NEH8</accession>
<name>G0NEH8_CAEBE</name>
<evidence type="ECO:0000313" key="3">
    <source>
        <dbReference type="EMBL" id="EGT58873.1"/>
    </source>
</evidence>
<dbReference type="InParanoid" id="G0NEH8"/>
<dbReference type="InterPro" id="IPR056711">
    <property type="entry name" value="DUF7809"/>
</dbReference>
<protein>
    <recommendedName>
        <fullName evidence="2">DUF7809 domain-containing protein</fullName>
    </recommendedName>
</protein>
<dbReference type="AlphaFoldDB" id="G0NEH8"/>
<keyword evidence="4" id="KW-1185">Reference proteome</keyword>
<evidence type="ECO:0000259" key="2">
    <source>
        <dbReference type="Pfam" id="PF25100"/>
    </source>
</evidence>
<dbReference type="InterPro" id="IPR019420">
    <property type="entry name" value="7TM_GPCR_serpentine_rcpt_Srbc"/>
</dbReference>
<dbReference type="PANTHER" id="PTHR10664:SF20">
    <property type="entry name" value="SERPENTINE RECEPTOR, CLASS BC (CLASS B-LIKE)"/>
    <property type="match status" value="1"/>
</dbReference>
<sequence>MNQLISFVRPDVTMLSPVQQEHVIRKFLPSELIPSGWSCQKKSLIENVQSLYETSNKRIQMYGSPEDLEKCIMNFMSFPGNQQFFQFNDSACYKTRVFVYESLRSMSYIYKKDMYDLLFEYISEFDTLEPLQKLAYNLISFYLRTLKSKMAPSHEMIAFNPRFMNSLVTDKLHFEFMMADNHWDKYQTRFPFDPKVRDQVLDCITRSFAQFDVEVKIGSVLKKMISKVVNDVPVNENVSEYKKMLTWIDISIKKFDDMINENKMMFLARSETVDSIPTSRIRSNKIQEVPTLTLFYVRFVFDGTTGLANILLTIAAFIKLLDNGNHLDSHRILLFSAVWTTYIIITTRVVLAVIISFDRLFAVFLPILYRNYRQSLSNFLLVLLTCSLWPVFIHVILFSYCQFSFDIPSGCITIGCLTNSCFNSIAYSVDTLLHIVISTNSLLLALKLYTWNNCKKSSKSKDLERANQLAIFDAVIIILFDVIPSRIHPLKFSFIAI</sequence>
<keyword evidence="1" id="KW-1133">Transmembrane helix</keyword>
<keyword evidence="1" id="KW-0812">Transmembrane</keyword>
<dbReference type="eggNOG" id="KOG0800">
    <property type="taxonomic scope" value="Eukaryota"/>
</dbReference>
<dbReference type="Pfam" id="PF10316">
    <property type="entry name" value="7TM_GPCR_Srbc"/>
    <property type="match status" value="1"/>
</dbReference>
<dbReference type="HOGENOM" id="CLU_548873_0_0_1"/>
<proteinExistence type="predicted"/>
<reference evidence="4" key="1">
    <citation type="submission" date="2011-07" db="EMBL/GenBank/DDBJ databases">
        <authorList>
            <consortium name="Caenorhabditis brenneri Sequencing and Analysis Consortium"/>
            <person name="Wilson R.K."/>
        </authorList>
    </citation>
    <scope>NUCLEOTIDE SEQUENCE [LARGE SCALE GENOMIC DNA]</scope>
    <source>
        <strain evidence="4">PB2801</strain>
    </source>
</reference>
<dbReference type="EMBL" id="GL379873">
    <property type="protein sequence ID" value="EGT58873.1"/>
    <property type="molecule type" value="Genomic_DNA"/>
</dbReference>
<feature type="domain" description="DUF7809" evidence="2">
    <location>
        <begin position="108"/>
        <end position="268"/>
    </location>
</feature>
<gene>
    <name evidence="3" type="ORF">CAEBREN_22930</name>
</gene>
<evidence type="ECO:0000313" key="4">
    <source>
        <dbReference type="Proteomes" id="UP000008068"/>
    </source>
</evidence>
<keyword evidence="1" id="KW-0472">Membrane</keyword>
<dbReference type="Pfam" id="PF25100">
    <property type="entry name" value="DUF7809"/>
    <property type="match status" value="1"/>
</dbReference>
<organism evidence="4">
    <name type="scientific">Caenorhabditis brenneri</name>
    <name type="common">Nematode worm</name>
    <dbReference type="NCBI Taxonomy" id="135651"/>
    <lineage>
        <taxon>Eukaryota</taxon>
        <taxon>Metazoa</taxon>
        <taxon>Ecdysozoa</taxon>
        <taxon>Nematoda</taxon>
        <taxon>Chromadorea</taxon>
        <taxon>Rhabditida</taxon>
        <taxon>Rhabditina</taxon>
        <taxon>Rhabditomorpha</taxon>
        <taxon>Rhabditoidea</taxon>
        <taxon>Rhabditidae</taxon>
        <taxon>Peloderinae</taxon>
        <taxon>Caenorhabditis</taxon>
    </lineage>
</organism>
<feature type="transmembrane region" description="Helical" evidence="1">
    <location>
        <begin position="332"/>
        <end position="357"/>
    </location>
</feature>